<proteinExistence type="inferred from homology"/>
<dbReference type="Pfam" id="PF25954">
    <property type="entry name" value="Beta-barrel_RND_2"/>
    <property type="match status" value="1"/>
</dbReference>
<dbReference type="Proteomes" id="UP001596516">
    <property type="component" value="Unassembled WGS sequence"/>
</dbReference>
<dbReference type="SUPFAM" id="SSF111369">
    <property type="entry name" value="HlyD-like secretion proteins"/>
    <property type="match status" value="1"/>
</dbReference>
<dbReference type="InterPro" id="IPR058637">
    <property type="entry name" value="YknX-like_C"/>
</dbReference>
<evidence type="ECO:0000256" key="1">
    <source>
        <dbReference type="ARBA" id="ARBA00009477"/>
    </source>
</evidence>
<feature type="domain" description="TRAM" evidence="3">
    <location>
        <begin position="213"/>
        <end position="289"/>
    </location>
</feature>
<dbReference type="InterPro" id="IPR058792">
    <property type="entry name" value="Beta-barrel_RND_2"/>
</dbReference>
<dbReference type="InterPro" id="IPR006143">
    <property type="entry name" value="RND_pump_MFP"/>
</dbReference>
<dbReference type="EMBL" id="JBHTFQ010000005">
    <property type="protein sequence ID" value="MFC7704799.1"/>
    <property type="molecule type" value="Genomic_DNA"/>
</dbReference>
<keyword evidence="2" id="KW-0808">Transferase</keyword>
<dbReference type="PANTHER" id="PTHR30469">
    <property type="entry name" value="MULTIDRUG RESISTANCE PROTEIN MDTA"/>
    <property type="match status" value="1"/>
</dbReference>
<dbReference type="Gene3D" id="2.40.420.20">
    <property type="match status" value="1"/>
</dbReference>
<dbReference type="InterPro" id="IPR002792">
    <property type="entry name" value="TRAM_dom"/>
</dbReference>
<dbReference type="PANTHER" id="PTHR30469:SF11">
    <property type="entry name" value="BLL4320 PROTEIN"/>
    <property type="match status" value="1"/>
</dbReference>
<evidence type="ECO:0000256" key="2">
    <source>
        <dbReference type="ARBA" id="ARBA00022679"/>
    </source>
</evidence>
<dbReference type="NCBIfam" id="TIGR01730">
    <property type="entry name" value="RND_mfp"/>
    <property type="match status" value="1"/>
</dbReference>
<dbReference type="InterPro" id="IPR058625">
    <property type="entry name" value="MdtA-like_BSH"/>
</dbReference>
<name>A0ABW2UJC4_9RHOB</name>
<protein>
    <submittedName>
        <fullName evidence="4">Efflux RND transporter periplasmic adaptor subunit</fullName>
    </submittedName>
</protein>
<dbReference type="Gene3D" id="2.40.50.100">
    <property type="match status" value="1"/>
</dbReference>
<organism evidence="4 5">
    <name type="scientific">Plastorhodobacter daqingensis</name>
    <dbReference type="NCBI Taxonomy" id="1387281"/>
    <lineage>
        <taxon>Bacteria</taxon>
        <taxon>Pseudomonadati</taxon>
        <taxon>Pseudomonadota</taxon>
        <taxon>Alphaproteobacteria</taxon>
        <taxon>Rhodobacterales</taxon>
        <taxon>Paracoccaceae</taxon>
        <taxon>Plastorhodobacter</taxon>
    </lineage>
</organism>
<evidence type="ECO:0000259" key="3">
    <source>
        <dbReference type="PROSITE" id="PS50926"/>
    </source>
</evidence>
<accession>A0ABW2UJC4</accession>
<keyword evidence="5" id="KW-1185">Reference proteome</keyword>
<dbReference type="Gene3D" id="1.10.287.470">
    <property type="entry name" value="Helix hairpin bin"/>
    <property type="match status" value="1"/>
</dbReference>
<evidence type="ECO:0000313" key="5">
    <source>
        <dbReference type="Proteomes" id="UP001596516"/>
    </source>
</evidence>
<evidence type="ECO:0000313" key="4">
    <source>
        <dbReference type="EMBL" id="MFC7704799.1"/>
    </source>
</evidence>
<dbReference type="RefSeq" id="WP_377403495.1">
    <property type="nucleotide sequence ID" value="NZ_JBHTFQ010000005.1"/>
</dbReference>
<gene>
    <name evidence="4" type="ORF">ACFQXB_11395</name>
</gene>
<dbReference type="Pfam" id="PF25989">
    <property type="entry name" value="YknX_C"/>
    <property type="match status" value="1"/>
</dbReference>
<sequence>MVKRLIIVIVLLALVAGGLIGFNLFRDRMITEFFANMPVNPSTVSTVEAQPRGWQPTLSAIGTVNAAQGVDLTVEAAGVVQEILFQSNTEVEAGQVLLRLDDVVQAADVTAAATQQDLDRLNLERARELQGRGVATSSALDAAEAAARASEAQLARATALLEQRQLDAPFAGTIGLPRVDLGQYISPGTVVATLQDLETMRVDFSMPEQQLPYLAIGQALHVRIEGLDHNFDGRITGINPRVDPVSRMVAVRGAIDNSAQDGPRLTPGQFVRVRIDLPAEDGVIALPQTALVTSLYGDYVYVVRPRAADPEQLEARQVFVQVGRRSGDLVELTGGIEPGEVVVTAGQNRLSNGTPVVIDNSVNPMVRSEATE</sequence>
<dbReference type="Pfam" id="PF25917">
    <property type="entry name" value="BSH_RND"/>
    <property type="match status" value="1"/>
</dbReference>
<dbReference type="PROSITE" id="PS50926">
    <property type="entry name" value="TRAM"/>
    <property type="match status" value="1"/>
</dbReference>
<dbReference type="Gene3D" id="2.40.30.170">
    <property type="match status" value="1"/>
</dbReference>
<comment type="similarity">
    <text evidence="1">Belongs to the membrane fusion protein (MFP) (TC 8.A.1) family.</text>
</comment>
<comment type="caution">
    <text evidence="4">The sequence shown here is derived from an EMBL/GenBank/DDBJ whole genome shotgun (WGS) entry which is preliminary data.</text>
</comment>
<reference evidence="5" key="1">
    <citation type="journal article" date="2019" name="Int. J. Syst. Evol. Microbiol.">
        <title>The Global Catalogue of Microorganisms (GCM) 10K type strain sequencing project: providing services to taxonomists for standard genome sequencing and annotation.</title>
        <authorList>
            <consortium name="The Broad Institute Genomics Platform"/>
            <consortium name="The Broad Institute Genome Sequencing Center for Infectious Disease"/>
            <person name="Wu L."/>
            <person name="Ma J."/>
        </authorList>
    </citation>
    <scope>NUCLEOTIDE SEQUENCE [LARGE SCALE GENOMIC DNA]</scope>
    <source>
        <strain evidence="5">CGMCC 1.12750</strain>
    </source>
</reference>